<gene>
    <name evidence="4" type="ORF">TcWFU_004804</name>
</gene>
<dbReference type="InterPro" id="IPR050505">
    <property type="entry name" value="WDR55/POC1"/>
</dbReference>
<evidence type="ECO:0000256" key="2">
    <source>
        <dbReference type="ARBA" id="ARBA00022737"/>
    </source>
</evidence>
<evidence type="ECO:0000256" key="3">
    <source>
        <dbReference type="PROSITE-ProRule" id="PRU00221"/>
    </source>
</evidence>
<comment type="caution">
    <text evidence="4">The sequence shown here is derived from an EMBL/GenBank/DDBJ whole genome shotgun (WGS) entry which is preliminary data.</text>
</comment>
<evidence type="ECO:0000256" key="1">
    <source>
        <dbReference type="ARBA" id="ARBA00022574"/>
    </source>
</evidence>
<dbReference type="InterPro" id="IPR036322">
    <property type="entry name" value="WD40_repeat_dom_sf"/>
</dbReference>
<sequence>MVTLQMPSEGMRIQPDWDKAILEKDSSFWFHLYGPDGTHHQKVEINEATLTPNVSGVDCCVSTSKTIRFRDSVRHLQSTFQCPDFRFSSVHKQSRQPSLHLNSFDVNASGELAVSASSDGGVFLWETKTSEVRRSFVGHASEVYCCRFFPSGLVVVTAGADMQLRVWCALTGACPAILRAGLGGIDATSANSSTNSSDAAVSEPGGHRAGVVDVDFIDRGRNIVAVDRGGWLRLWDVSTQIAISAMSVTPRSPGSTLQTSCPMEEAPTCCVVKRRISTDESNGGANVESAENYCGLESTSTRATAVGVTDKLVAVGCGSHGRLLLFDISSAQSRKHGPALQLSLPCASGAVTACVVSMEKDASAGGVFNEFGLVAGGSSGEITCWDLRNYHTPLFTYEAYKYGVCALRLVSPPAHSVDVGGESLSVPAFTGIFSAFRDGRTLLYQMAEGGPPVDNDGYSRCLELTGPEVEAICGICVHNNNDKNLSVWTGTYSAQFFGYRRIAVESLFNL</sequence>
<proteinExistence type="predicted"/>
<dbReference type="InterPro" id="IPR001680">
    <property type="entry name" value="WD40_rpt"/>
</dbReference>
<feature type="repeat" description="WD" evidence="3">
    <location>
        <begin position="204"/>
        <end position="245"/>
    </location>
</feature>
<feature type="repeat" description="WD" evidence="3">
    <location>
        <begin position="101"/>
        <end position="135"/>
    </location>
</feature>
<dbReference type="InterPro" id="IPR015943">
    <property type="entry name" value="WD40/YVTN_repeat-like_dom_sf"/>
</dbReference>
<dbReference type="Gene3D" id="2.130.10.10">
    <property type="entry name" value="YVTN repeat-like/Quinoprotein amine dehydrogenase"/>
    <property type="match status" value="2"/>
</dbReference>
<keyword evidence="5" id="KW-1185">Reference proteome</keyword>
<dbReference type="Proteomes" id="UP001651158">
    <property type="component" value="Unassembled WGS sequence"/>
</dbReference>
<accession>A0ABR4Q2W7</accession>
<evidence type="ECO:0000313" key="4">
    <source>
        <dbReference type="EMBL" id="KAL5103903.1"/>
    </source>
</evidence>
<dbReference type="PANTHER" id="PTHR44019:SF8">
    <property type="entry name" value="POC1 CENTRIOLAR PROTEIN HOMOLOG"/>
    <property type="match status" value="1"/>
</dbReference>
<keyword evidence="2" id="KW-0677">Repeat</keyword>
<feature type="repeat" description="WD" evidence="3">
    <location>
        <begin position="136"/>
        <end position="167"/>
    </location>
</feature>
<dbReference type="PANTHER" id="PTHR44019">
    <property type="entry name" value="WD REPEAT-CONTAINING PROTEIN 55"/>
    <property type="match status" value="1"/>
</dbReference>
<reference evidence="4 5" key="1">
    <citation type="journal article" date="2022" name="Front. Cell. Infect. Microbiol.">
        <title>The Genomes of Two Strains of Taenia crassiceps the Animal Model for the Study of Human Cysticercosis.</title>
        <authorList>
            <person name="Bobes R.J."/>
            <person name="Estrada K."/>
            <person name="Rios-Valencia D.G."/>
            <person name="Calderon-Gallegos A."/>
            <person name="de la Torre P."/>
            <person name="Carrero J.C."/>
            <person name="Sanchez-Flores A."/>
            <person name="Laclette J.P."/>
        </authorList>
    </citation>
    <scope>NUCLEOTIDE SEQUENCE [LARGE SCALE GENOMIC DNA]</scope>
    <source>
        <strain evidence="4">WFUcys</strain>
    </source>
</reference>
<dbReference type="SUPFAM" id="SSF50978">
    <property type="entry name" value="WD40 repeat-like"/>
    <property type="match status" value="1"/>
</dbReference>
<keyword evidence="1 3" id="KW-0853">WD repeat</keyword>
<organism evidence="4 5">
    <name type="scientific">Taenia crassiceps</name>
    <dbReference type="NCBI Taxonomy" id="6207"/>
    <lineage>
        <taxon>Eukaryota</taxon>
        <taxon>Metazoa</taxon>
        <taxon>Spiralia</taxon>
        <taxon>Lophotrochozoa</taxon>
        <taxon>Platyhelminthes</taxon>
        <taxon>Cestoda</taxon>
        <taxon>Eucestoda</taxon>
        <taxon>Cyclophyllidea</taxon>
        <taxon>Taeniidae</taxon>
        <taxon>Taenia</taxon>
    </lineage>
</organism>
<dbReference type="PROSITE" id="PS50294">
    <property type="entry name" value="WD_REPEATS_REGION"/>
    <property type="match status" value="1"/>
</dbReference>
<name>A0ABR4Q2W7_9CEST</name>
<dbReference type="EMBL" id="JAKROA010000015">
    <property type="protein sequence ID" value="KAL5103903.1"/>
    <property type="molecule type" value="Genomic_DNA"/>
</dbReference>
<evidence type="ECO:0000313" key="5">
    <source>
        <dbReference type="Proteomes" id="UP001651158"/>
    </source>
</evidence>
<protein>
    <submittedName>
        <fullName evidence="4">Proteasomal ATPase-associated factor 1</fullName>
    </submittedName>
</protein>
<dbReference type="SMART" id="SM00320">
    <property type="entry name" value="WD40"/>
    <property type="match status" value="4"/>
</dbReference>
<dbReference type="Pfam" id="PF00400">
    <property type="entry name" value="WD40"/>
    <property type="match status" value="2"/>
</dbReference>
<dbReference type="PROSITE" id="PS50082">
    <property type="entry name" value="WD_REPEATS_2"/>
    <property type="match status" value="3"/>
</dbReference>